<dbReference type="GO" id="GO:0016559">
    <property type="term" value="P:peroxisome fission"/>
    <property type="evidence" value="ECO:0007669"/>
    <property type="project" value="Ensembl"/>
</dbReference>
<evidence type="ECO:0000256" key="3">
    <source>
        <dbReference type="ARBA" id="ARBA00023140"/>
    </source>
</evidence>
<comment type="subcellular location">
    <subcellularLocation>
        <location evidence="4">Peroxisome membrane</location>
    </subcellularLocation>
</comment>
<gene>
    <name evidence="6" type="primary">PEX11A</name>
</gene>
<organism evidence="6 7">
    <name type="scientific">Podarcis muralis</name>
    <name type="common">Wall lizard</name>
    <name type="synonym">Lacerta muralis</name>
    <dbReference type="NCBI Taxonomy" id="64176"/>
    <lineage>
        <taxon>Eukaryota</taxon>
        <taxon>Metazoa</taxon>
        <taxon>Chordata</taxon>
        <taxon>Craniata</taxon>
        <taxon>Vertebrata</taxon>
        <taxon>Euteleostomi</taxon>
        <taxon>Lepidosauria</taxon>
        <taxon>Squamata</taxon>
        <taxon>Bifurcata</taxon>
        <taxon>Unidentata</taxon>
        <taxon>Episquamata</taxon>
        <taxon>Laterata</taxon>
        <taxon>Lacertibaenia</taxon>
        <taxon>Lacertidae</taxon>
        <taxon>Podarcis</taxon>
    </lineage>
</organism>
<reference evidence="6 7" key="1">
    <citation type="journal article" date="2019" name="Proc. Natl. Acad. Sci. U.S.A.">
        <title>Regulatory changes in pterin and carotenoid genes underlie balanced color polymorphisms in the wall lizard.</title>
        <authorList>
            <person name="Andrade P."/>
            <person name="Pinho C."/>
            <person name="Perez I de Lanuza G."/>
            <person name="Afonso S."/>
            <person name="Brejcha J."/>
            <person name="Rubin C.J."/>
            <person name="Wallerman O."/>
            <person name="Pereira P."/>
            <person name="Sabatino S.J."/>
            <person name="Bellati A."/>
            <person name="Pellitteri-Rosa D."/>
            <person name="Bosakova Z."/>
            <person name="Bunikis I."/>
            <person name="Carretero M.A."/>
            <person name="Feiner N."/>
            <person name="Marsik P."/>
            <person name="Pauperio F."/>
            <person name="Salvi D."/>
            <person name="Soler L."/>
            <person name="While G.M."/>
            <person name="Uller T."/>
            <person name="Font E."/>
            <person name="Andersson L."/>
            <person name="Carneiro M."/>
        </authorList>
    </citation>
    <scope>NUCLEOTIDE SEQUENCE</scope>
</reference>
<dbReference type="CTD" id="8800"/>
<feature type="transmembrane region" description="Helical" evidence="5">
    <location>
        <begin position="216"/>
        <end position="235"/>
    </location>
</feature>
<evidence type="ECO:0000256" key="4">
    <source>
        <dbReference type="ARBA" id="ARBA00046271"/>
    </source>
</evidence>
<keyword evidence="3" id="KW-0576">Peroxisome</keyword>
<dbReference type="PANTHER" id="PTHR12652">
    <property type="entry name" value="PEROXISOMAL BIOGENESIS FACTOR 11"/>
    <property type="match status" value="1"/>
</dbReference>
<reference evidence="6" key="2">
    <citation type="submission" date="2025-08" db="UniProtKB">
        <authorList>
            <consortium name="Ensembl"/>
        </authorList>
    </citation>
    <scope>IDENTIFICATION</scope>
</reference>
<reference evidence="6" key="3">
    <citation type="submission" date="2025-09" db="UniProtKB">
        <authorList>
            <consortium name="Ensembl"/>
        </authorList>
    </citation>
    <scope>IDENTIFICATION</scope>
</reference>
<keyword evidence="5" id="KW-1133">Transmembrane helix</keyword>
<dbReference type="GO" id="GO:0007165">
    <property type="term" value="P:signal transduction"/>
    <property type="evidence" value="ECO:0007669"/>
    <property type="project" value="Ensembl"/>
</dbReference>
<keyword evidence="2 5" id="KW-0472">Membrane</keyword>
<dbReference type="GO" id="GO:0005778">
    <property type="term" value="C:peroxisomal membrane"/>
    <property type="evidence" value="ECO:0007669"/>
    <property type="project" value="UniProtKB-SubCell"/>
</dbReference>
<dbReference type="GO" id="GO:0042803">
    <property type="term" value="F:protein homodimerization activity"/>
    <property type="evidence" value="ECO:0007669"/>
    <property type="project" value="Ensembl"/>
</dbReference>
<keyword evidence="5" id="KW-0812">Transmembrane</keyword>
<sequence length="242" mass="27604">MEAFVHFTNQTQGRDRLFRATQYACMLLSYMLEHKTGREEVMMKLKNLEASMRSGRKLFRLGNMLHAFVSARHASQLPDLVPRCCLTASSLNRVLYFMCDTVLWVKSVGLISDINKKKWRSRATKYYYYSLLINLVNDLYELCWRMEQAARKEKLQGDSSRLQSLTSLATSGLQPFLLLLYITLKKHPPLLLDTVKNLCDLSSPLDVLGIYKTNPGIIGLCGLISSLVGILTIAVPQLRLKH</sequence>
<evidence type="ECO:0000313" key="7">
    <source>
        <dbReference type="Proteomes" id="UP000472272"/>
    </source>
</evidence>
<evidence type="ECO:0000313" key="6">
    <source>
        <dbReference type="Ensembl" id="ENSPMRP00000029227.1"/>
    </source>
</evidence>
<dbReference type="PANTHER" id="PTHR12652:SF22">
    <property type="entry name" value="PEROXISOMAL MEMBRANE PROTEIN 11A"/>
    <property type="match status" value="1"/>
</dbReference>
<dbReference type="Pfam" id="PF05648">
    <property type="entry name" value="PEX11"/>
    <property type="match status" value="1"/>
</dbReference>
<dbReference type="RefSeq" id="XP_028562226.1">
    <property type="nucleotide sequence ID" value="XM_028706393.1"/>
</dbReference>
<evidence type="ECO:0000256" key="2">
    <source>
        <dbReference type="ARBA" id="ARBA00023136"/>
    </source>
</evidence>
<dbReference type="AlphaFoldDB" id="A0A670K2N6"/>
<protein>
    <submittedName>
        <fullName evidence="6">Peroxisomal biosis factor 11 alpha</fullName>
    </submittedName>
</protein>
<dbReference type="GeneID" id="114584475"/>
<dbReference type="InterPro" id="IPR008733">
    <property type="entry name" value="PEX11"/>
</dbReference>
<dbReference type="OrthoDB" id="411017at2759"/>
<name>A0A670K2N6_PODMU</name>
<dbReference type="OMA" id="AKRTMQL"/>
<accession>A0A670K2N6</accession>
<dbReference type="Proteomes" id="UP000472272">
    <property type="component" value="Chromosome 14"/>
</dbReference>
<keyword evidence="7" id="KW-1185">Reference proteome</keyword>
<keyword evidence="1" id="KW-0962">Peroxisome biogenesis</keyword>
<evidence type="ECO:0000256" key="5">
    <source>
        <dbReference type="SAM" id="Phobius"/>
    </source>
</evidence>
<dbReference type="GO" id="GO:0044375">
    <property type="term" value="P:regulation of peroxisome size"/>
    <property type="evidence" value="ECO:0007669"/>
    <property type="project" value="Ensembl"/>
</dbReference>
<evidence type="ECO:0000256" key="1">
    <source>
        <dbReference type="ARBA" id="ARBA00022593"/>
    </source>
</evidence>
<dbReference type="GO" id="GO:0050873">
    <property type="term" value="P:brown fat cell differentiation"/>
    <property type="evidence" value="ECO:0007669"/>
    <property type="project" value="Ensembl"/>
</dbReference>
<dbReference type="GO" id="GO:0032991">
    <property type="term" value="C:protein-containing complex"/>
    <property type="evidence" value="ECO:0007669"/>
    <property type="project" value="Ensembl"/>
</dbReference>
<dbReference type="KEGG" id="pmua:114584475"/>
<dbReference type="Ensembl" id="ENSPMRT00000031000.1">
    <property type="protein sequence ID" value="ENSPMRP00000029227.1"/>
    <property type="gene ID" value="ENSPMRG00000018892.1"/>
</dbReference>
<dbReference type="GeneTree" id="ENSGT00390000014273"/>
<proteinExistence type="predicted"/>